<dbReference type="GO" id="GO:0016787">
    <property type="term" value="F:hydrolase activity"/>
    <property type="evidence" value="ECO:0007669"/>
    <property type="project" value="UniProtKB-KW"/>
</dbReference>
<feature type="domain" description="Alpha/beta hydrolase fold-3" evidence="5">
    <location>
        <begin position="167"/>
        <end position="288"/>
    </location>
</feature>
<dbReference type="STRING" id="1353009.A0A1Y2IEN2"/>
<feature type="compositionally biased region" description="Basic residues" evidence="4">
    <location>
        <begin position="613"/>
        <end position="631"/>
    </location>
</feature>
<comment type="similarity">
    <text evidence="1">Belongs to the 'GDXG' lipolytic enzyme family.</text>
</comment>
<feature type="region of interest" description="Disordered" evidence="4">
    <location>
        <begin position="585"/>
        <end position="680"/>
    </location>
</feature>
<dbReference type="EMBL" id="KZ084132">
    <property type="protein sequence ID" value="OSC99002.1"/>
    <property type="molecule type" value="Genomic_DNA"/>
</dbReference>
<dbReference type="PROSITE" id="PS01173">
    <property type="entry name" value="LIPASE_GDXG_HIS"/>
    <property type="match status" value="1"/>
</dbReference>
<dbReference type="PANTHER" id="PTHR48081:SF5">
    <property type="entry name" value="ALPHA_BETA HYDROLASE FOLD-3 DOMAIN-CONTAINING PROTEIN"/>
    <property type="match status" value="1"/>
</dbReference>
<feature type="compositionally biased region" description="Polar residues" evidence="4">
    <location>
        <begin position="912"/>
        <end position="942"/>
    </location>
</feature>
<dbReference type="InterPro" id="IPR033140">
    <property type="entry name" value="Lipase_GDXG_put_SER_AS"/>
</dbReference>
<evidence type="ECO:0000256" key="2">
    <source>
        <dbReference type="ARBA" id="ARBA00022801"/>
    </source>
</evidence>
<dbReference type="InterPro" id="IPR002168">
    <property type="entry name" value="Lipase_GDXG_HIS_AS"/>
</dbReference>
<reference evidence="6 7" key="1">
    <citation type="journal article" date="2015" name="Biotechnol. Biofuels">
        <title>Enhanced degradation of softwood versus hardwood by the white-rot fungus Pycnoporus coccineus.</title>
        <authorList>
            <person name="Couturier M."/>
            <person name="Navarro D."/>
            <person name="Chevret D."/>
            <person name="Henrissat B."/>
            <person name="Piumi F."/>
            <person name="Ruiz-Duenas F.J."/>
            <person name="Martinez A.T."/>
            <person name="Grigoriev I.V."/>
            <person name="Riley R."/>
            <person name="Lipzen A."/>
            <person name="Berrin J.G."/>
            <person name="Master E.R."/>
            <person name="Rosso M.N."/>
        </authorList>
    </citation>
    <scope>NUCLEOTIDE SEQUENCE [LARGE SCALE GENOMIC DNA]</scope>
    <source>
        <strain evidence="6 7">BRFM310</strain>
    </source>
</reference>
<protein>
    <submittedName>
        <fullName evidence="6">Alpha/beta-hydrolase</fullName>
    </submittedName>
</protein>
<feature type="compositionally biased region" description="Low complexity" evidence="4">
    <location>
        <begin position="784"/>
        <end position="795"/>
    </location>
</feature>
<feature type="compositionally biased region" description="Basic residues" evidence="4">
    <location>
        <begin position="902"/>
        <end position="911"/>
    </location>
</feature>
<keyword evidence="7" id="KW-1185">Reference proteome</keyword>
<feature type="compositionally biased region" description="Polar residues" evidence="4">
    <location>
        <begin position="381"/>
        <end position="397"/>
    </location>
</feature>
<evidence type="ECO:0000256" key="1">
    <source>
        <dbReference type="ARBA" id="ARBA00010515"/>
    </source>
</evidence>
<evidence type="ECO:0000313" key="6">
    <source>
        <dbReference type="EMBL" id="OSC99002.1"/>
    </source>
</evidence>
<evidence type="ECO:0000259" key="5">
    <source>
        <dbReference type="Pfam" id="PF07859"/>
    </source>
</evidence>
<dbReference type="InterPro" id="IPR029058">
    <property type="entry name" value="AB_hydrolase_fold"/>
</dbReference>
<dbReference type="Pfam" id="PF07859">
    <property type="entry name" value="Abhydrolase_3"/>
    <property type="match status" value="1"/>
</dbReference>
<feature type="region of interest" description="Disordered" evidence="4">
    <location>
        <begin position="902"/>
        <end position="942"/>
    </location>
</feature>
<dbReference type="Gene3D" id="3.40.50.1820">
    <property type="entry name" value="alpha/beta hydrolase"/>
    <property type="match status" value="2"/>
</dbReference>
<keyword evidence="2 6" id="KW-0378">Hydrolase</keyword>
<dbReference type="InterPro" id="IPR050300">
    <property type="entry name" value="GDXG_lipolytic_enzyme"/>
</dbReference>
<feature type="region of interest" description="Disordered" evidence="4">
    <location>
        <begin position="351"/>
        <end position="430"/>
    </location>
</feature>
<sequence length="942" mass="105806">MPVTTTSAAIHITPVVVKTFIKHAKRKGIKYKDGDTTVQGWDDILYDEAFHIVKAFIELGTKNTVESLQAFTNTHVPAPFWCAVVPVKIPLSSCNKAADVLIDWFGPDDLKHVVGGERWWQIRGLEWIDAEWITEKAYLKEAEHADRDKLTSDEKTIVDMEHLDRVMLYVHGGAFFWGSINTHRYQVIRYARKMHGRAFTVNYRKAPQYPWPCPLQDVLAAYFYLTNPPPGAVHQPVHPSKLVFAGDSAGASLCLTALTVLRDLGIPQPAGAVLISPWVDLTHSFPSVMTNASTDIIPPHGFIHKPSPLWPVHPKGEDGYIRVVKTRTNPPPQPGHADKLKPDNAELHSQLREREKQAADTGRDVHSADLQEPPEEIPSQKEMQQQANEEDLPSSSGGDKHGSPGSRSSTRDEQVHPGDDNPSGDGEANFDYESEMDYWEPKPPKVLMEDPNATPLELRAQIQLYATTEQLSHPLVSPILQSSLGNLCPLYIIAGDGECLRDEIIYLAHKAAHPKDYPARQGVLREGRRQKENAEKFQVPTKVHLQVFDDMCHVLTVFTFTECAQYAYRAIAQFAKHVIDNSSEHLSRNPFPELHRPPSEISDAESEHEHAGSRRRSHHKKSHFSSKRPRNPSRSVESGDDRTDAELYRLNEATAEREVKEGKAEKVDSGASSETVHDDNSEDIRAIGFIRERVDVLGKVRPMEPPKEIEALRLKPQEIGVIKEAPVRRWLEGQEEWDRRYKRTAEHVIRKRRQYEAKATRLLEHAREQGLIHDELQPQQSRASVGGSISSGSVGEIDSNRRWGPLDLKDENPPPSAIAGRRDTSEAVALLKKTIYHNAPATHRNVPKLKTSDAFRAVFEANDHPTKPPQQSVSEQQVHPQMAPMHGLRMWQSLVELFMRKSRKGVQRGKQHASSALQSTGDKISTVGKSRSNSNPSTNSAK</sequence>
<feature type="compositionally biased region" description="Basic and acidic residues" evidence="4">
    <location>
        <begin position="351"/>
        <end position="369"/>
    </location>
</feature>
<feature type="compositionally biased region" description="Basic and acidic residues" evidence="4">
    <location>
        <begin position="585"/>
        <end position="598"/>
    </location>
</feature>
<feature type="compositionally biased region" description="Basic and acidic residues" evidence="4">
    <location>
        <begin position="637"/>
        <end position="668"/>
    </location>
</feature>
<evidence type="ECO:0000256" key="3">
    <source>
        <dbReference type="PROSITE-ProRule" id="PRU10038"/>
    </source>
</evidence>
<dbReference type="PANTHER" id="PTHR48081">
    <property type="entry name" value="AB HYDROLASE SUPERFAMILY PROTEIN C4A8.06C"/>
    <property type="match status" value="1"/>
</dbReference>
<dbReference type="InterPro" id="IPR013094">
    <property type="entry name" value="AB_hydrolase_3"/>
</dbReference>
<proteinExistence type="inferred from homology"/>
<feature type="compositionally biased region" description="Basic and acidic residues" evidence="4">
    <location>
        <begin position="409"/>
        <end position="419"/>
    </location>
</feature>
<name>A0A1Y2IEN2_TRAC3</name>
<dbReference type="Proteomes" id="UP000193067">
    <property type="component" value="Unassembled WGS sequence"/>
</dbReference>
<evidence type="ECO:0000313" key="7">
    <source>
        <dbReference type="Proteomes" id="UP000193067"/>
    </source>
</evidence>
<gene>
    <name evidence="6" type="ORF">PYCCODRAFT_1396146</name>
</gene>
<organism evidence="6 7">
    <name type="scientific">Trametes coccinea (strain BRFM310)</name>
    <name type="common">Pycnoporus coccineus</name>
    <dbReference type="NCBI Taxonomy" id="1353009"/>
    <lineage>
        <taxon>Eukaryota</taxon>
        <taxon>Fungi</taxon>
        <taxon>Dikarya</taxon>
        <taxon>Basidiomycota</taxon>
        <taxon>Agaricomycotina</taxon>
        <taxon>Agaricomycetes</taxon>
        <taxon>Polyporales</taxon>
        <taxon>Polyporaceae</taxon>
        <taxon>Trametes</taxon>
    </lineage>
</organism>
<dbReference type="PROSITE" id="PS01174">
    <property type="entry name" value="LIPASE_GDXG_SER"/>
    <property type="match status" value="1"/>
</dbReference>
<dbReference type="OrthoDB" id="1662883at2759"/>
<feature type="active site" evidence="3">
    <location>
        <position position="248"/>
    </location>
</feature>
<accession>A0A1Y2IEN2</accession>
<dbReference type="SUPFAM" id="SSF53474">
    <property type="entry name" value="alpha/beta-Hydrolases"/>
    <property type="match status" value="1"/>
</dbReference>
<dbReference type="AlphaFoldDB" id="A0A1Y2IEN2"/>
<feature type="region of interest" description="Disordered" evidence="4">
    <location>
        <begin position="772"/>
        <end position="820"/>
    </location>
</feature>
<evidence type="ECO:0000256" key="4">
    <source>
        <dbReference type="SAM" id="MobiDB-lite"/>
    </source>
</evidence>